<evidence type="ECO:0000313" key="3">
    <source>
        <dbReference type="Proteomes" id="UP000054047"/>
    </source>
</evidence>
<keyword evidence="3" id="KW-1185">Reference proteome</keyword>
<feature type="transmembrane region" description="Helical" evidence="1">
    <location>
        <begin position="15"/>
        <end position="35"/>
    </location>
</feature>
<keyword evidence="1" id="KW-0472">Membrane</keyword>
<dbReference type="AlphaFoldDB" id="A0A0C2CHP4"/>
<gene>
    <name evidence="2" type="ORF">ANCDUO_13959</name>
</gene>
<sequence length="105" mass="11897">MAQYRDIIVDNNRNLVIAFVVMRFILAVAAIMAVLHAKSFKMNVRSTGSLRAKLIASGQYPQYLDQQRKYRIQKFRKGSLPIADYADEFYVGEVSVGTPGSKHDQ</sequence>
<evidence type="ECO:0000313" key="2">
    <source>
        <dbReference type="EMBL" id="KIH55873.1"/>
    </source>
</evidence>
<keyword evidence="1" id="KW-1133">Transmembrane helix</keyword>
<name>A0A0C2CHP4_9BILA</name>
<dbReference type="Proteomes" id="UP000054047">
    <property type="component" value="Unassembled WGS sequence"/>
</dbReference>
<dbReference type="EMBL" id="KN736583">
    <property type="protein sequence ID" value="KIH55873.1"/>
    <property type="molecule type" value="Genomic_DNA"/>
</dbReference>
<dbReference type="OrthoDB" id="10553881at2759"/>
<reference evidence="2 3" key="1">
    <citation type="submission" date="2013-12" db="EMBL/GenBank/DDBJ databases">
        <title>Draft genome of the parsitic nematode Ancylostoma duodenale.</title>
        <authorList>
            <person name="Mitreva M."/>
        </authorList>
    </citation>
    <scope>NUCLEOTIDE SEQUENCE [LARGE SCALE GENOMIC DNA]</scope>
    <source>
        <strain evidence="2 3">Zhejiang</strain>
    </source>
</reference>
<evidence type="ECO:0000256" key="1">
    <source>
        <dbReference type="SAM" id="Phobius"/>
    </source>
</evidence>
<organism evidence="2 3">
    <name type="scientific">Ancylostoma duodenale</name>
    <dbReference type="NCBI Taxonomy" id="51022"/>
    <lineage>
        <taxon>Eukaryota</taxon>
        <taxon>Metazoa</taxon>
        <taxon>Ecdysozoa</taxon>
        <taxon>Nematoda</taxon>
        <taxon>Chromadorea</taxon>
        <taxon>Rhabditida</taxon>
        <taxon>Rhabditina</taxon>
        <taxon>Rhabditomorpha</taxon>
        <taxon>Strongyloidea</taxon>
        <taxon>Ancylostomatidae</taxon>
        <taxon>Ancylostomatinae</taxon>
        <taxon>Ancylostoma</taxon>
    </lineage>
</organism>
<keyword evidence="1" id="KW-0812">Transmembrane</keyword>
<protein>
    <submittedName>
        <fullName evidence="2">Uncharacterized protein</fullName>
    </submittedName>
</protein>
<proteinExistence type="predicted"/>
<accession>A0A0C2CHP4</accession>